<reference evidence="2 3" key="1">
    <citation type="submission" date="2018-12" db="EMBL/GenBank/DDBJ databases">
        <title>Genome sequence and assembly of Colletotrichum trifolii.</title>
        <authorList>
            <person name="Gan P."/>
            <person name="Shirasu K."/>
        </authorList>
    </citation>
    <scope>NUCLEOTIDE SEQUENCE [LARGE SCALE GENOMIC DNA]</scope>
    <source>
        <strain evidence="2 3">543-2</strain>
    </source>
</reference>
<gene>
    <name evidence="2" type="ORF">CTRI78_v006791</name>
</gene>
<accession>A0A4R8REQ6</accession>
<evidence type="ECO:0000313" key="3">
    <source>
        <dbReference type="Proteomes" id="UP000295703"/>
    </source>
</evidence>
<organism evidence="2 3">
    <name type="scientific">Colletotrichum trifolii</name>
    <dbReference type="NCBI Taxonomy" id="5466"/>
    <lineage>
        <taxon>Eukaryota</taxon>
        <taxon>Fungi</taxon>
        <taxon>Dikarya</taxon>
        <taxon>Ascomycota</taxon>
        <taxon>Pezizomycotina</taxon>
        <taxon>Sordariomycetes</taxon>
        <taxon>Hypocreomycetidae</taxon>
        <taxon>Glomerellales</taxon>
        <taxon>Glomerellaceae</taxon>
        <taxon>Colletotrichum</taxon>
        <taxon>Colletotrichum orbiculare species complex</taxon>
    </lineage>
</organism>
<dbReference type="EMBL" id="RYZW01000066">
    <property type="protein sequence ID" value="TDZ53780.1"/>
    <property type="molecule type" value="Genomic_DNA"/>
</dbReference>
<comment type="caution">
    <text evidence="2">The sequence shown here is derived from an EMBL/GenBank/DDBJ whole genome shotgun (WGS) entry which is preliminary data.</text>
</comment>
<keyword evidence="1" id="KW-0732">Signal</keyword>
<evidence type="ECO:0000256" key="1">
    <source>
        <dbReference type="SAM" id="SignalP"/>
    </source>
</evidence>
<protein>
    <submittedName>
        <fullName evidence="2">Uncharacterized protein</fullName>
    </submittedName>
</protein>
<keyword evidence="3" id="KW-1185">Reference proteome</keyword>
<dbReference type="Proteomes" id="UP000295703">
    <property type="component" value="Unassembled WGS sequence"/>
</dbReference>
<feature type="chain" id="PRO_5020408061" evidence="1">
    <location>
        <begin position="18"/>
        <end position="124"/>
    </location>
</feature>
<evidence type="ECO:0000313" key="2">
    <source>
        <dbReference type="EMBL" id="TDZ53780.1"/>
    </source>
</evidence>
<dbReference type="AlphaFoldDB" id="A0A4R8REQ6"/>
<feature type="signal peptide" evidence="1">
    <location>
        <begin position="1"/>
        <end position="17"/>
    </location>
</feature>
<sequence length="124" mass="13085">MNFLLAVVSLMAGTALGQITCAVPVSMPALTLPYDEELFRPLGDGGFTASCGTDTDANVQFSYRDGTLRMLTNTVSVPTFVRVNGDDANGLGLGDSRIYHIDPTTECAIECPDISPLSVSCFTA</sequence>
<proteinExistence type="predicted"/>
<name>A0A4R8REQ6_COLTR</name>